<keyword evidence="3" id="KW-1185">Reference proteome</keyword>
<comment type="caution">
    <text evidence="2">The sequence shown here is derived from an EMBL/GenBank/DDBJ whole genome shotgun (WGS) entry which is preliminary data.</text>
</comment>
<dbReference type="PANTHER" id="PTHR21780:SF0">
    <property type="entry name" value="TRANSMEMBRANE PROTEIN 209"/>
    <property type="match status" value="1"/>
</dbReference>
<organism evidence="2 3">
    <name type="scientific">Stentor coeruleus</name>
    <dbReference type="NCBI Taxonomy" id="5963"/>
    <lineage>
        <taxon>Eukaryota</taxon>
        <taxon>Sar</taxon>
        <taxon>Alveolata</taxon>
        <taxon>Ciliophora</taxon>
        <taxon>Postciliodesmatophora</taxon>
        <taxon>Heterotrichea</taxon>
        <taxon>Heterotrichida</taxon>
        <taxon>Stentoridae</taxon>
        <taxon>Stentor</taxon>
    </lineage>
</organism>
<dbReference type="Proteomes" id="UP000187209">
    <property type="component" value="Unassembled WGS sequence"/>
</dbReference>
<name>A0A1R2CN18_9CILI</name>
<evidence type="ECO:0000313" key="3">
    <source>
        <dbReference type="Proteomes" id="UP000187209"/>
    </source>
</evidence>
<accession>A0A1R2CN18</accession>
<dbReference type="AlphaFoldDB" id="A0A1R2CN18"/>
<dbReference type="OrthoDB" id="509821at2759"/>
<dbReference type="EMBL" id="MPUH01000103">
    <property type="protein sequence ID" value="OMJ90417.1"/>
    <property type="molecule type" value="Genomic_DNA"/>
</dbReference>
<protein>
    <submittedName>
        <fullName evidence="2">Uncharacterized protein</fullName>
    </submittedName>
</protein>
<dbReference type="InterPro" id="IPR019176">
    <property type="entry name" value="Cytochrome_B561-rel"/>
</dbReference>
<dbReference type="Pfam" id="PF09786">
    <property type="entry name" value="CytochromB561_N"/>
    <property type="match status" value="1"/>
</dbReference>
<keyword evidence="1" id="KW-0812">Transmembrane</keyword>
<gene>
    <name evidence="2" type="ORF">SteCoe_7223</name>
</gene>
<dbReference type="GO" id="GO:0016020">
    <property type="term" value="C:membrane"/>
    <property type="evidence" value="ECO:0007669"/>
    <property type="project" value="TreeGrafter"/>
</dbReference>
<reference evidence="2 3" key="1">
    <citation type="submission" date="2016-11" db="EMBL/GenBank/DDBJ databases">
        <title>The macronuclear genome of Stentor coeruleus: a giant cell with tiny introns.</title>
        <authorList>
            <person name="Slabodnick M."/>
            <person name="Ruby J.G."/>
            <person name="Reiff S.B."/>
            <person name="Swart E.C."/>
            <person name="Gosai S."/>
            <person name="Prabakaran S."/>
            <person name="Witkowska E."/>
            <person name="Larue G.E."/>
            <person name="Fisher S."/>
            <person name="Freeman R.M."/>
            <person name="Gunawardena J."/>
            <person name="Chu W."/>
            <person name="Stover N.A."/>
            <person name="Gregory B.D."/>
            <person name="Nowacki M."/>
            <person name="Derisi J."/>
            <person name="Roy S.W."/>
            <person name="Marshall W.F."/>
            <person name="Sood P."/>
        </authorList>
    </citation>
    <scope>NUCLEOTIDE SEQUENCE [LARGE SCALE GENOMIC DNA]</scope>
    <source>
        <strain evidence="2">WM001</strain>
    </source>
</reference>
<feature type="transmembrane region" description="Helical" evidence="1">
    <location>
        <begin position="25"/>
        <end position="43"/>
    </location>
</feature>
<dbReference type="PANTHER" id="PTHR21780">
    <property type="entry name" value="TRANSMEMBRANE PROTEIN 209"/>
    <property type="match status" value="1"/>
</dbReference>
<feature type="transmembrane region" description="Helical" evidence="1">
    <location>
        <begin position="55"/>
        <end position="75"/>
    </location>
</feature>
<keyword evidence="1" id="KW-1133">Transmembrane helix</keyword>
<sequence>MWDFQSLPWARLQQLETQKDKIKMLLGPLSLITIILILDYCYVVPADDSMFSHSLLTLVTTGCLLMTTYSVYKYIQCDSEIHKLRNNDLVSEQKRRNIEKSKELLKRAGINSSQKIPKSTMNMHENYRPSYPIYESNRPNYPIHENYTNSPSQPLKLNIKPFDYVDDVAEEFMRSKGLDKNIRKWMQNVKLWYSKQFLPLILENYETNLKNLNSLLRESTRDKDRPWIYAGTFDDESISVSYEESMYFRRASMKDVQELAIEKGCNYAEDLEKANSRSLRNQGPEYQQAMMRVNFVNLIKQRMLFEKYFDIPGYNCKGYIIQRLRALGKSTCLSEYTSNSGGFYRADVWTAKKPTDSHLLSHVFFCLLNNGNNPTFTPDKDFFADIIINYPRMIPNEDHPHKVWFYQKNPESALEPHFEIVSGREVWPAFKGNDNLFCAIALFLHHVKTKSQGYFLHMNCSELLELIA</sequence>
<evidence type="ECO:0000313" key="2">
    <source>
        <dbReference type="EMBL" id="OMJ90417.1"/>
    </source>
</evidence>
<evidence type="ECO:0000256" key="1">
    <source>
        <dbReference type="SAM" id="Phobius"/>
    </source>
</evidence>
<keyword evidence="1" id="KW-0472">Membrane</keyword>
<proteinExistence type="predicted"/>